<keyword evidence="2" id="KW-0805">Transcription regulation</keyword>
<evidence type="ECO:0000256" key="4">
    <source>
        <dbReference type="ARBA" id="ARBA00023163"/>
    </source>
</evidence>
<feature type="domain" description="RNA polymerase sigma-70 region 2" evidence="5">
    <location>
        <begin position="13"/>
        <end position="79"/>
    </location>
</feature>
<dbReference type="Gene3D" id="1.10.1740.10">
    <property type="match status" value="1"/>
</dbReference>
<dbReference type="InterPro" id="IPR014284">
    <property type="entry name" value="RNA_pol_sigma-70_dom"/>
</dbReference>
<dbReference type="PANTHER" id="PTHR43133:SF60">
    <property type="entry name" value="RNA POLYMERASE SIGMA FACTOR SIGV"/>
    <property type="match status" value="1"/>
</dbReference>
<evidence type="ECO:0000259" key="6">
    <source>
        <dbReference type="Pfam" id="PF08281"/>
    </source>
</evidence>
<dbReference type="SUPFAM" id="SSF88946">
    <property type="entry name" value="Sigma2 domain of RNA polymerase sigma factors"/>
    <property type="match status" value="1"/>
</dbReference>
<dbReference type="Gene3D" id="1.10.10.10">
    <property type="entry name" value="Winged helix-like DNA-binding domain superfamily/Winged helix DNA-binding domain"/>
    <property type="match status" value="1"/>
</dbReference>
<gene>
    <name evidence="7" type="ORF">UR08_00175</name>
</gene>
<dbReference type="CDD" id="cd06171">
    <property type="entry name" value="Sigma70_r4"/>
    <property type="match status" value="1"/>
</dbReference>
<dbReference type="InterPro" id="IPR039425">
    <property type="entry name" value="RNA_pol_sigma-70-like"/>
</dbReference>
<dbReference type="InterPro" id="IPR013324">
    <property type="entry name" value="RNA_pol_sigma_r3/r4-like"/>
</dbReference>
<evidence type="ECO:0000313" key="8">
    <source>
        <dbReference type="Proteomes" id="UP000257055"/>
    </source>
</evidence>
<evidence type="ECO:0000256" key="1">
    <source>
        <dbReference type="ARBA" id="ARBA00010641"/>
    </source>
</evidence>
<feature type="domain" description="RNA polymerase sigma factor 70 region 4 type 2" evidence="6">
    <location>
        <begin position="103"/>
        <end position="154"/>
    </location>
</feature>
<evidence type="ECO:0000256" key="2">
    <source>
        <dbReference type="ARBA" id="ARBA00023015"/>
    </source>
</evidence>
<dbReference type="RefSeq" id="WP_115751665.1">
    <property type="nucleotide sequence ID" value="NZ_LARY01000001.1"/>
</dbReference>
<keyword evidence="3" id="KW-0731">Sigma factor</keyword>
<dbReference type="NCBIfam" id="TIGR02937">
    <property type="entry name" value="sigma70-ECF"/>
    <property type="match status" value="1"/>
</dbReference>
<dbReference type="GO" id="GO:0006352">
    <property type="term" value="P:DNA-templated transcription initiation"/>
    <property type="evidence" value="ECO:0007669"/>
    <property type="project" value="InterPro"/>
</dbReference>
<dbReference type="Proteomes" id="UP000257055">
    <property type="component" value="Unassembled WGS sequence"/>
</dbReference>
<dbReference type="SUPFAM" id="SSF88659">
    <property type="entry name" value="Sigma3 and sigma4 domains of RNA polymerase sigma factors"/>
    <property type="match status" value="1"/>
</dbReference>
<accession>A0A3D8TTN0</accession>
<dbReference type="InterPro" id="IPR013325">
    <property type="entry name" value="RNA_pol_sigma_r2"/>
</dbReference>
<evidence type="ECO:0000256" key="3">
    <source>
        <dbReference type="ARBA" id="ARBA00023082"/>
    </source>
</evidence>
<evidence type="ECO:0000313" key="7">
    <source>
        <dbReference type="EMBL" id="RDX02007.1"/>
    </source>
</evidence>
<protein>
    <submittedName>
        <fullName evidence="7">RNA polymerase sigma70</fullName>
    </submittedName>
</protein>
<comment type="caution">
    <text evidence="7">The sequence shown here is derived from an EMBL/GenBank/DDBJ whole genome shotgun (WGS) entry which is preliminary data.</text>
</comment>
<dbReference type="InterPro" id="IPR007627">
    <property type="entry name" value="RNA_pol_sigma70_r2"/>
</dbReference>
<name>A0A3D8TTN0_9LIST</name>
<dbReference type="Pfam" id="PF04542">
    <property type="entry name" value="Sigma70_r2"/>
    <property type="match status" value="1"/>
</dbReference>
<dbReference type="EMBL" id="LARY01000001">
    <property type="protein sequence ID" value="RDX02007.1"/>
    <property type="molecule type" value="Genomic_DNA"/>
</dbReference>
<keyword evidence="8" id="KW-1185">Reference proteome</keyword>
<organism evidence="7 8">
    <name type="scientific">Listeria kieliensis</name>
    <dbReference type="NCBI Taxonomy" id="1621700"/>
    <lineage>
        <taxon>Bacteria</taxon>
        <taxon>Bacillati</taxon>
        <taxon>Bacillota</taxon>
        <taxon>Bacilli</taxon>
        <taxon>Bacillales</taxon>
        <taxon>Listeriaceae</taxon>
        <taxon>Listeria</taxon>
    </lineage>
</organism>
<sequence>MNKNLQERFLECVTEYKDDFYRMAYSYTKSQADALDIIQESIQKALLKLPTIQKKENMKSWFYKIVVRTALDFLRKNKKITLMDHEVLASLQPGASDHYENLDLKHALERLPVKYKTVIILRYFEDLSIQEISYIINKNLSTTKTRLYKALQLLRLDLDEEDENTHE</sequence>
<dbReference type="GO" id="GO:0003677">
    <property type="term" value="F:DNA binding"/>
    <property type="evidence" value="ECO:0007669"/>
    <property type="project" value="InterPro"/>
</dbReference>
<comment type="similarity">
    <text evidence="1">Belongs to the sigma-70 factor family. ECF subfamily.</text>
</comment>
<dbReference type="InterPro" id="IPR036388">
    <property type="entry name" value="WH-like_DNA-bd_sf"/>
</dbReference>
<proteinExistence type="inferred from homology"/>
<keyword evidence="4" id="KW-0804">Transcription</keyword>
<dbReference type="InterPro" id="IPR013249">
    <property type="entry name" value="RNA_pol_sigma70_r4_t2"/>
</dbReference>
<dbReference type="AlphaFoldDB" id="A0A3D8TTN0"/>
<evidence type="ECO:0000259" key="5">
    <source>
        <dbReference type="Pfam" id="PF04542"/>
    </source>
</evidence>
<dbReference type="PANTHER" id="PTHR43133">
    <property type="entry name" value="RNA POLYMERASE ECF-TYPE SIGMA FACTO"/>
    <property type="match status" value="1"/>
</dbReference>
<dbReference type="GO" id="GO:0016987">
    <property type="term" value="F:sigma factor activity"/>
    <property type="evidence" value="ECO:0007669"/>
    <property type="project" value="UniProtKB-KW"/>
</dbReference>
<reference evidence="8" key="1">
    <citation type="submission" date="2015-04" db="EMBL/GenBank/DDBJ databases">
        <authorList>
            <person name="Schardt J."/>
            <person name="Mueller-Herbst S."/>
            <person name="Scherer S."/>
            <person name="Huptas C."/>
        </authorList>
    </citation>
    <scope>NUCLEOTIDE SEQUENCE [LARGE SCALE GENOMIC DNA]</scope>
    <source>
        <strain evidence="8">Kiel-L1</strain>
    </source>
</reference>
<dbReference type="Pfam" id="PF08281">
    <property type="entry name" value="Sigma70_r4_2"/>
    <property type="match status" value="1"/>
</dbReference>